<proteinExistence type="predicted"/>
<evidence type="ECO:0000256" key="1">
    <source>
        <dbReference type="SAM" id="MobiDB-lite"/>
    </source>
</evidence>
<feature type="region of interest" description="Disordered" evidence="1">
    <location>
        <begin position="71"/>
        <end position="95"/>
    </location>
</feature>
<dbReference type="AlphaFoldDB" id="A0A9X7Z964"/>
<gene>
    <name evidence="2" type="ORF">JZ786_09215</name>
</gene>
<dbReference type="RefSeq" id="WP_206658395.1">
    <property type="nucleotide sequence ID" value="NZ_CP071182.1"/>
</dbReference>
<reference evidence="2 3" key="1">
    <citation type="submission" date="2021-02" db="EMBL/GenBank/DDBJ databases">
        <title>Alicyclobacillus curvatus sp. nov. and Alicyclobacillus mengziensis sp. nov., two acidophilic bacteria isolated from acid mine drainage.</title>
        <authorList>
            <person name="Huang Y."/>
        </authorList>
    </citation>
    <scope>NUCLEOTIDE SEQUENCE [LARGE SCALE GENOMIC DNA]</scope>
    <source>
        <strain evidence="2 3">S30H14</strain>
    </source>
</reference>
<evidence type="ECO:0000313" key="3">
    <source>
        <dbReference type="Proteomes" id="UP000663505"/>
    </source>
</evidence>
<organism evidence="2 3">
    <name type="scientific">Alicyclobacillus mengziensis</name>
    <dbReference type="NCBI Taxonomy" id="2931921"/>
    <lineage>
        <taxon>Bacteria</taxon>
        <taxon>Bacillati</taxon>
        <taxon>Bacillota</taxon>
        <taxon>Bacilli</taxon>
        <taxon>Bacillales</taxon>
        <taxon>Alicyclobacillaceae</taxon>
        <taxon>Alicyclobacillus</taxon>
    </lineage>
</organism>
<evidence type="ECO:0008006" key="4">
    <source>
        <dbReference type="Google" id="ProtNLM"/>
    </source>
</evidence>
<name>A0A9X7Z964_9BACL</name>
<protein>
    <recommendedName>
        <fullName evidence="4">DNA-binding protein</fullName>
    </recommendedName>
</protein>
<evidence type="ECO:0000313" key="2">
    <source>
        <dbReference type="EMBL" id="QSO49081.1"/>
    </source>
</evidence>
<keyword evidence="3" id="KW-1185">Reference proteome</keyword>
<sequence length="95" mass="10787">MTTRFSLAELSEMLHAPVDVIRRAVDELSEQGLLTAESFVFGDRNWRVAPSDTKRIQQWIADFQAQNSDVLASSERRRMKRKVVAPPAKGSNENK</sequence>
<accession>A0A9X7Z964</accession>
<dbReference type="EMBL" id="CP071182">
    <property type="protein sequence ID" value="QSO49081.1"/>
    <property type="molecule type" value="Genomic_DNA"/>
</dbReference>
<dbReference type="KEGG" id="afx:JZ786_09215"/>
<dbReference type="Proteomes" id="UP000663505">
    <property type="component" value="Chromosome"/>
</dbReference>